<proteinExistence type="predicted"/>
<evidence type="ECO:0000256" key="6">
    <source>
        <dbReference type="SAM" id="Phobius"/>
    </source>
</evidence>
<gene>
    <name evidence="7" type="primary">ubiA</name>
    <name evidence="7" type="ORF">LPBF_07440</name>
</gene>
<keyword evidence="3 6" id="KW-0812">Transmembrane</keyword>
<evidence type="ECO:0000256" key="4">
    <source>
        <dbReference type="ARBA" id="ARBA00022989"/>
    </source>
</evidence>
<keyword evidence="5 6" id="KW-0472">Membrane</keyword>
<name>A0A1B9E2J9_9FLAO</name>
<comment type="caution">
    <text evidence="7">The sequence shown here is derived from an EMBL/GenBank/DDBJ whole genome shotgun (WGS) entry which is preliminary data.</text>
</comment>
<feature type="transmembrane region" description="Helical" evidence="6">
    <location>
        <begin position="98"/>
        <end position="115"/>
    </location>
</feature>
<feature type="transmembrane region" description="Helical" evidence="6">
    <location>
        <begin position="236"/>
        <end position="259"/>
    </location>
</feature>
<organism evidence="7 8">
    <name type="scientific">Flavobacterium crassostreae</name>
    <dbReference type="NCBI Taxonomy" id="1763534"/>
    <lineage>
        <taxon>Bacteria</taxon>
        <taxon>Pseudomonadati</taxon>
        <taxon>Bacteroidota</taxon>
        <taxon>Flavobacteriia</taxon>
        <taxon>Flavobacteriales</taxon>
        <taxon>Flavobacteriaceae</taxon>
        <taxon>Flavobacterium</taxon>
    </lineage>
</organism>
<dbReference type="AlphaFoldDB" id="A0A1B9E2J9"/>
<evidence type="ECO:0000256" key="2">
    <source>
        <dbReference type="ARBA" id="ARBA00022475"/>
    </source>
</evidence>
<feature type="transmembrane region" description="Helical" evidence="6">
    <location>
        <begin position="155"/>
        <end position="177"/>
    </location>
</feature>
<feature type="transmembrane region" description="Helical" evidence="6">
    <location>
        <begin position="127"/>
        <end position="149"/>
    </location>
</feature>
<dbReference type="Gene3D" id="1.10.357.140">
    <property type="entry name" value="UbiA prenyltransferase"/>
    <property type="match status" value="1"/>
</dbReference>
<dbReference type="Proteomes" id="UP000093510">
    <property type="component" value="Unassembled WGS sequence"/>
</dbReference>
<protein>
    <submittedName>
        <fullName evidence="7">Prenyltransferase</fullName>
    </submittedName>
</protein>
<keyword evidence="2" id="KW-1003">Cell membrane</keyword>
<dbReference type="CDD" id="cd13961">
    <property type="entry name" value="PT_UbiA_DGGGPS"/>
    <property type="match status" value="1"/>
</dbReference>
<dbReference type="NCBIfam" id="NF009512">
    <property type="entry name" value="PRK12872.1-1"/>
    <property type="match status" value="1"/>
</dbReference>
<reference evidence="7 8" key="1">
    <citation type="submission" date="2016-03" db="EMBL/GenBank/DDBJ databases">
        <authorList>
            <person name="Ploux O."/>
        </authorList>
    </citation>
    <scope>NUCLEOTIDE SEQUENCE [LARGE SCALE GENOMIC DNA]</scope>
    <source>
        <strain evidence="7 8">LPB0076</strain>
    </source>
</reference>
<comment type="subcellular location">
    <subcellularLocation>
        <location evidence="1">Membrane</location>
        <topology evidence="1">Multi-pass membrane protein</topology>
    </subcellularLocation>
</comment>
<evidence type="ECO:0000313" key="7">
    <source>
        <dbReference type="EMBL" id="OCB76156.1"/>
    </source>
</evidence>
<dbReference type="PANTHER" id="PTHR42723">
    <property type="entry name" value="CHLOROPHYLL SYNTHASE"/>
    <property type="match status" value="1"/>
</dbReference>
<evidence type="ECO:0000256" key="5">
    <source>
        <dbReference type="ARBA" id="ARBA00023136"/>
    </source>
</evidence>
<feature type="transmembrane region" description="Helical" evidence="6">
    <location>
        <begin position="74"/>
        <end position="92"/>
    </location>
</feature>
<dbReference type="STRING" id="1763534.GCA_001831475_02196"/>
<accession>A0A1B9E2J9</accession>
<dbReference type="InterPro" id="IPR044878">
    <property type="entry name" value="UbiA_sf"/>
</dbReference>
<evidence type="ECO:0000313" key="8">
    <source>
        <dbReference type="Proteomes" id="UP000093510"/>
    </source>
</evidence>
<keyword evidence="8" id="KW-1185">Reference proteome</keyword>
<dbReference type="Pfam" id="PF01040">
    <property type="entry name" value="UbiA"/>
    <property type="match status" value="1"/>
</dbReference>
<dbReference type="GO" id="GO:0016765">
    <property type="term" value="F:transferase activity, transferring alkyl or aryl (other than methyl) groups"/>
    <property type="evidence" value="ECO:0007669"/>
    <property type="project" value="InterPro"/>
</dbReference>
<dbReference type="InterPro" id="IPR050475">
    <property type="entry name" value="Prenyltransferase_related"/>
</dbReference>
<feature type="transmembrane region" description="Helical" evidence="6">
    <location>
        <begin position="20"/>
        <end position="45"/>
    </location>
</feature>
<keyword evidence="4 6" id="KW-1133">Transmembrane helix</keyword>
<dbReference type="InterPro" id="IPR000537">
    <property type="entry name" value="UbiA_prenyltransferase"/>
</dbReference>
<dbReference type="GO" id="GO:0016020">
    <property type="term" value="C:membrane"/>
    <property type="evidence" value="ECO:0007669"/>
    <property type="project" value="UniProtKB-SubCell"/>
</dbReference>
<keyword evidence="7" id="KW-0808">Transferase</keyword>
<feature type="transmembrane region" description="Helical" evidence="6">
    <location>
        <begin position="271"/>
        <end position="291"/>
    </location>
</feature>
<dbReference type="PANTHER" id="PTHR42723:SF1">
    <property type="entry name" value="CHLOROPHYLL SYNTHASE, CHLOROPLASTIC"/>
    <property type="match status" value="1"/>
</dbReference>
<sequence>MLAFMQLLFRYGFLNLQNIPLALTTLQYLLLVLSTVLLAAAGYVINNIFDQDTDLTNKPQEVIVGQKISETNAYTIYMVLNSIGVAIGFYLSNVINKPSFAVLFILIAATLYLYASSLKQMAVIGNLVVAILLSFSILIIGIFDLFPAINPQNQTAMASFFAILIDYAVFAFMINFIREIVKDLEDHNGDYQQAMRTLPIVLGIQRTQKIVFVLSCIPIICLLVYSYNYLVNNHLFVATAYSFVALIGPMAVFSIKILTAKTQKDFNELSTLLKWILFFGIVSIAVITFNIQHHA</sequence>
<dbReference type="EMBL" id="LVEP01000024">
    <property type="protein sequence ID" value="OCB76156.1"/>
    <property type="molecule type" value="Genomic_DNA"/>
</dbReference>
<evidence type="ECO:0000256" key="3">
    <source>
        <dbReference type="ARBA" id="ARBA00022692"/>
    </source>
</evidence>
<feature type="transmembrane region" description="Helical" evidence="6">
    <location>
        <begin position="210"/>
        <end position="230"/>
    </location>
</feature>
<evidence type="ECO:0000256" key="1">
    <source>
        <dbReference type="ARBA" id="ARBA00004141"/>
    </source>
</evidence>